<organism evidence="2 3">
    <name type="scientific">Teichococcus globiformis</name>
    <dbReference type="NCBI Taxonomy" id="2307229"/>
    <lineage>
        <taxon>Bacteria</taxon>
        <taxon>Pseudomonadati</taxon>
        <taxon>Pseudomonadota</taxon>
        <taxon>Alphaproteobacteria</taxon>
        <taxon>Acetobacterales</taxon>
        <taxon>Roseomonadaceae</taxon>
        <taxon>Roseomonas</taxon>
    </lineage>
</organism>
<name>A0ABV7FT42_9PROT</name>
<dbReference type="RefSeq" id="WP_379592461.1">
    <property type="nucleotide sequence ID" value="NZ_JBHRTN010000002.1"/>
</dbReference>
<dbReference type="EMBL" id="JBHRTN010000002">
    <property type="protein sequence ID" value="MFC3123512.1"/>
    <property type="molecule type" value="Genomic_DNA"/>
</dbReference>
<evidence type="ECO:0000313" key="2">
    <source>
        <dbReference type="EMBL" id="MFC3123512.1"/>
    </source>
</evidence>
<evidence type="ECO:0000256" key="1">
    <source>
        <dbReference type="SAM" id="MobiDB-lite"/>
    </source>
</evidence>
<accession>A0ABV7FT42</accession>
<sequence>MKLPPSLEGYKNWGRGPATGRPTSVGPHHFKQDQTDPGNAGLDPASYHLKPGDNNNRIAGDPGPGGPVNIKVKDNAAPEIVPETGAPRTGG</sequence>
<proteinExistence type="predicted"/>
<dbReference type="Proteomes" id="UP001595593">
    <property type="component" value="Unassembled WGS sequence"/>
</dbReference>
<protein>
    <submittedName>
        <fullName evidence="2">Uncharacterized protein</fullName>
    </submittedName>
</protein>
<reference evidence="3" key="1">
    <citation type="journal article" date="2019" name="Int. J. Syst. Evol. Microbiol.">
        <title>The Global Catalogue of Microorganisms (GCM) 10K type strain sequencing project: providing services to taxonomists for standard genome sequencing and annotation.</title>
        <authorList>
            <consortium name="The Broad Institute Genomics Platform"/>
            <consortium name="The Broad Institute Genome Sequencing Center for Infectious Disease"/>
            <person name="Wu L."/>
            <person name="Ma J."/>
        </authorList>
    </citation>
    <scope>NUCLEOTIDE SEQUENCE [LARGE SCALE GENOMIC DNA]</scope>
    <source>
        <strain evidence="3">KCTC 52094</strain>
    </source>
</reference>
<feature type="region of interest" description="Disordered" evidence="1">
    <location>
        <begin position="1"/>
        <end position="91"/>
    </location>
</feature>
<comment type="caution">
    <text evidence="2">The sequence shown here is derived from an EMBL/GenBank/DDBJ whole genome shotgun (WGS) entry which is preliminary data.</text>
</comment>
<keyword evidence="3" id="KW-1185">Reference proteome</keyword>
<evidence type="ECO:0000313" key="3">
    <source>
        <dbReference type="Proteomes" id="UP001595593"/>
    </source>
</evidence>
<gene>
    <name evidence="2" type="ORF">ACFOD4_00445</name>
</gene>